<dbReference type="Proteomes" id="UP000256329">
    <property type="component" value="Unassembled WGS sequence"/>
</dbReference>
<evidence type="ECO:0000256" key="4">
    <source>
        <dbReference type="ARBA" id="ARBA00022982"/>
    </source>
</evidence>
<dbReference type="InterPro" id="IPR004017">
    <property type="entry name" value="Cys_rich_dom"/>
</dbReference>
<keyword evidence="5" id="KW-0408">Iron</keyword>
<evidence type="ECO:0000313" key="8">
    <source>
        <dbReference type="EMBL" id="RDV84555.1"/>
    </source>
</evidence>
<dbReference type="PROSITE" id="PS51379">
    <property type="entry name" value="4FE4S_FER_2"/>
    <property type="match status" value="1"/>
</dbReference>
<dbReference type="PROSITE" id="PS00198">
    <property type="entry name" value="4FE4S_FER_1"/>
    <property type="match status" value="1"/>
</dbReference>
<evidence type="ECO:0000256" key="6">
    <source>
        <dbReference type="ARBA" id="ARBA00023014"/>
    </source>
</evidence>
<evidence type="ECO:0000256" key="2">
    <source>
        <dbReference type="ARBA" id="ARBA00022485"/>
    </source>
</evidence>
<dbReference type="PANTHER" id="PTHR43551:SF1">
    <property type="entry name" value="HETERODISULFIDE REDUCTASE"/>
    <property type="match status" value="1"/>
</dbReference>
<evidence type="ECO:0000313" key="9">
    <source>
        <dbReference type="Proteomes" id="UP000256329"/>
    </source>
</evidence>
<comment type="caution">
    <text evidence="8">The sequence shown here is derived from an EMBL/GenBank/DDBJ whole genome shotgun (WGS) entry which is preliminary data.</text>
</comment>
<dbReference type="InterPro" id="IPR017896">
    <property type="entry name" value="4Fe4S_Fe-S-bd"/>
</dbReference>
<keyword evidence="6" id="KW-0411">Iron-sulfur</keyword>
<dbReference type="AlphaFoldDB" id="A0A3D8P7P5"/>
<sequence length="466" mass="52618">MPLVDGLNQPVKAGPKEFEGLHLVPVPDEEKPAEALKWLDYYRKERRSLVMAMESCVKCGLCAEHCHTYLGTKDPNNIPAGRADLMRKVYKRYFTVQGKLFGKLVGAEEISMRTLEEWFSYYYQCTECRRCGHVCPFGIDTCEVTMIGRQILYNIGMIPKLHAATDVAILRTGNHMALTPSGIVDTLDFLSDEIEEERGFRIEFPVDKPNSDILYVPSSADFFLNPDTLKGAAEFFEYIGANWTISTRITEAGNFGYLSDQTRVQRELVNRVWEEVARLGVKKVVWGECGHGWRAAKMYIPTMSDYPTRMRVPITHILDEVAAYIKAGKLKLNPKNNFRAQGLPVTLHDPCNYARACGLVENLRVDLYASVTEVREMNPNREKTFCCGGGSGVLFDDPEMYQLRIKFSQKKADMIRATGAKVLCAPCSICKAQFHAMIPEHKLDVKLYGLIDLVGAALDFKGHRQV</sequence>
<dbReference type="OrthoDB" id="9786127at2"/>
<dbReference type="Pfam" id="PF02754">
    <property type="entry name" value="CCG"/>
    <property type="match status" value="1"/>
</dbReference>
<evidence type="ECO:0000256" key="5">
    <source>
        <dbReference type="ARBA" id="ARBA00023004"/>
    </source>
</evidence>
<keyword evidence="9" id="KW-1185">Reference proteome</keyword>
<keyword evidence="4" id="KW-0249">Electron transport</keyword>
<feature type="domain" description="4Fe-4S ferredoxin-type" evidence="7">
    <location>
        <begin position="47"/>
        <end position="76"/>
    </location>
</feature>
<gene>
    <name evidence="8" type="ORF">DXX99_00415</name>
</gene>
<keyword evidence="3" id="KW-0479">Metal-binding</keyword>
<organism evidence="8 9">
    <name type="scientific">Ammonifex thiophilus</name>
    <dbReference type="NCBI Taxonomy" id="444093"/>
    <lineage>
        <taxon>Bacteria</taxon>
        <taxon>Bacillati</taxon>
        <taxon>Bacillota</taxon>
        <taxon>Clostridia</taxon>
        <taxon>Thermoanaerobacterales</taxon>
        <taxon>Thermoanaerobacteraceae</taxon>
        <taxon>Ammonifex</taxon>
    </lineage>
</organism>
<dbReference type="InterPro" id="IPR009051">
    <property type="entry name" value="Helical_ferredxn"/>
</dbReference>
<proteinExistence type="predicted"/>
<dbReference type="PANTHER" id="PTHR43551">
    <property type="entry name" value="FUMARATE REDUCTASE IRON-SULFUR SUBUNIT"/>
    <property type="match status" value="1"/>
</dbReference>
<dbReference type="EMBL" id="QSLN01000001">
    <property type="protein sequence ID" value="RDV84555.1"/>
    <property type="molecule type" value="Genomic_DNA"/>
</dbReference>
<dbReference type="SUPFAM" id="SSF46548">
    <property type="entry name" value="alpha-helical ferredoxin"/>
    <property type="match status" value="1"/>
</dbReference>
<dbReference type="Gene3D" id="1.10.1060.10">
    <property type="entry name" value="Alpha-helical ferredoxin"/>
    <property type="match status" value="1"/>
</dbReference>
<evidence type="ECO:0000256" key="1">
    <source>
        <dbReference type="ARBA" id="ARBA00022448"/>
    </source>
</evidence>
<dbReference type="GO" id="GO:0046872">
    <property type="term" value="F:metal ion binding"/>
    <property type="evidence" value="ECO:0007669"/>
    <property type="project" value="UniProtKB-KW"/>
</dbReference>
<protein>
    <submittedName>
        <fullName evidence="8">(Fe-S)-binding protein</fullName>
    </submittedName>
</protein>
<reference evidence="8 9" key="1">
    <citation type="submission" date="2018-08" db="EMBL/GenBank/DDBJ databases">
        <title>Form III RuBisCO-mediated autotrophy in Thermodesulfobium bacteria.</title>
        <authorList>
            <person name="Toshchakov S.V."/>
            <person name="Kublanov I.V."/>
            <person name="Frolov E."/>
            <person name="Bonch-Osmolovskaya E.A."/>
            <person name="Tourova T.P."/>
            <person name="Chernych N.A."/>
            <person name="Lebedinsky A.V."/>
        </authorList>
    </citation>
    <scope>NUCLEOTIDE SEQUENCE [LARGE SCALE GENOMIC DNA]</scope>
    <source>
        <strain evidence="8 9">SR</strain>
    </source>
</reference>
<dbReference type="GO" id="GO:0016491">
    <property type="term" value="F:oxidoreductase activity"/>
    <property type="evidence" value="ECO:0007669"/>
    <property type="project" value="UniProtKB-ARBA"/>
</dbReference>
<evidence type="ECO:0000256" key="3">
    <source>
        <dbReference type="ARBA" id="ARBA00022723"/>
    </source>
</evidence>
<evidence type="ECO:0000259" key="7">
    <source>
        <dbReference type="PROSITE" id="PS51379"/>
    </source>
</evidence>
<dbReference type="InterPro" id="IPR017900">
    <property type="entry name" value="4Fe4S_Fe_S_CS"/>
</dbReference>
<name>A0A3D8P7P5_9THEO</name>
<dbReference type="Pfam" id="PF13183">
    <property type="entry name" value="Fer4_8"/>
    <property type="match status" value="1"/>
</dbReference>
<dbReference type="GO" id="GO:0051539">
    <property type="term" value="F:4 iron, 4 sulfur cluster binding"/>
    <property type="evidence" value="ECO:0007669"/>
    <property type="project" value="UniProtKB-KW"/>
</dbReference>
<keyword evidence="2" id="KW-0004">4Fe-4S</keyword>
<accession>A0A3D8P7P5</accession>
<dbReference type="RefSeq" id="WP_115791551.1">
    <property type="nucleotide sequence ID" value="NZ_QSLN01000001.1"/>
</dbReference>
<keyword evidence="1" id="KW-0813">Transport</keyword>